<feature type="signal peptide" evidence="1">
    <location>
        <begin position="1"/>
        <end position="16"/>
    </location>
</feature>
<protein>
    <submittedName>
        <fullName evidence="2">Uncharacterized protein</fullName>
    </submittedName>
</protein>
<organism evidence="2 3">
    <name type="scientific">Teratosphaeria nubilosa</name>
    <dbReference type="NCBI Taxonomy" id="161662"/>
    <lineage>
        <taxon>Eukaryota</taxon>
        <taxon>Fungi</taxon>
        <taxon>Dikarya</taxon>
        <taxon>Ascomycota</taxon>
        <taxon>Pezizomycotina</taxon>
        <taxon>Dothideomycetes</taxon>
        <taxon>Dothideomycetidae</taxon>
        <taxon>Mycosphaerellales</taxon>
        <taxon>Teratosphaeriaceae</taxon>
        <taxon>Teratosphaeria</taxon>
    </lineage>
</organism>
<evidence type="ECO:0000313" key="3">
    <source>
        <dbReference type="Proteomes" id="UP000799436"/>
    </source>
</evidence>
<name>A0A6G1LBZ0_9PEZI</name>
<dbReference type="OrthoDB" id="10341580at2759"/>
<keyword evidence="1" id="KW-0732">Signal</keyword>
<feature type="chain" id="PRO_5026132231" evidence="1">
    <location>
        <begin position="17"/>
        <end position="80"/>
    </location>
</feature>
<dbReference type="EMBL" id="ML995828">
    <property type="protein sequence ID" value="KAF2770089.1"/>
    <property type="molecule type" value="Genomic_DNA"/>
</dbReference>
<sequence length="80" mass="8528">MKTITLLPLLASLASADWNCSLTASGTKGPGTCFPSGYDLKIGGQAKPYRAEFPCLQQDHQCNPFDVTGYPKGNAFCSEP</sequence>
<dbReference type="AlphaFoldDB" id="A0A6G1LBZ0"/>
<keyword evidence="3" id="KW-1185">Reference proteome</keyword>
<gene>
    <name evidence="2" type="ORF">EJ03DRAFT_326741</name>
</gene>
<proteinExistence type="predicted"/>
<reference evidence="2" key="1">
    <citation type="journal article" date="2020" name="Stud. Mycol.">
        <title>101 Dothideomycetes genomes: a test case for predicting lifestyles and emergence of pathogens.</title>
        <authorList>
            <person name="Haridas S."/>
            <person name="Albert R."/>
            <person name="Binder M."/>
            <person name="Bloem J."/>
            <person name="Labutti K."/>
            <person name="Salamov A."/>
            <person name="Andreopoulos B."/>
            <person name="Baker S."/>
            <person name="Barry K."/>
            <person name="Bills G."/>
            <person name="Bluhm B."/>
            <person name="Cannon C."/>
            <person name="Castanera R."/>
            <person name="Culley D."/>
            <person name="Daum C."/>
            <person name="Ezra D."/>
            <person name="Gonzalez J."/>
            <person name="Henrissat B."/>
            <person name="Kuo A."/>
            <person name="Liang C."/>
            <person name="Lipzen A."/>
            <person name="Lutzoni F."/>
            <person name="Magnuson J."/>
            <person name="Mondo S."/>
            <person name="Nolan M."/>
            <person name="Ohm R."/>
            <person name="Pangilinan J."/>
            <person name="Park H.-J."/>
            <person name="Ramirez L."/>
            <person name="Alfaro M."/>
            <person name="Sun H."/>
            <person name="Tritt A."/>
            <person name="Yoshinaga Y."/>
            <person name="Zwiers L.-H."/>
            <person name="Turgeon B."/>
            <person name="Goodwin S."/>
            <person name="Spatafora J."/>
            <person name="Crous P."/>
            <person name="Grigoriev I."/>
        </authorList>
    </citation>
    <scope>NUCLEOTIDE SEQUENCE</scope>
    <source>
        <strain evidence="2">CBS 116005</strain>
    </source>
</reference>
<accession>A0A6G1LBZ0</accession>
<dbReference type="Proteomes" id="UP000799436">
    <property type="component" value="Unassembled WGS sequence"/>
</dbReference>
<evidence type="ECO:0000313" key="2">
    <source>
        <dbReference type="EMBL" id="KAF2770089.1"/>
    </source>
</evidence>
<evidence type="ECO:0000256" key="1">
    <source>
        <dbReference type="SAM" id="SignalP"/>
    </source>
</evidence>